<organism evidence="1">
    <name type="scientific">Podoviridae sp. ctf5T2</name>
    <dbReference type="NCBI Taxonomy" id="2827743"/>
    <lineage>
        <taxon>Viruses</taxon>
        <taxon>Duplodnaviria</taxon>
        <taxon>Heunggongvirae</taxon>
        <taxon>Uroviricota</taxon>
        <taxon>Caudoviricetes</taxon>
    </lineage>
</organism>
<name>A0A8S5SLT8_9CAUD</name>
<dbReference type="EMBL" id="BK032623">
    <property type="protein sequence ID" value="DAF51880.1"/>
    <property type="molecule type" value="Genomic_DNA"/>
</dbReference>
<protein>
    <submittedName>
        <fullName evidence="1">Uncharacterized protein</fullName>
    </submittedName>
</protein>
<accession>A0A8S5SLT8</accession>
<evidence type="ECO:0000313" key="1">
    <source>
        <dbReference type="EMBL" id="DAF51880.1"/>
    </source>
</evidence>
<proteinExistence type="predicted"/>
<reference evidence="1" key="1">
    <citation type="journal article" date="2021" name="Proc. Natl. Acad. Sci. U.S.A.">
        <title>A Catalog of Tens of Thousands of Viruses from Human Metagenomes Reveals Hidden Associations with Chronic Diseases.</title>
        <authorList>
            <person name="Tisza M.J."/>
            <person name="Buck C.B."/>
        </authorList>
    </citation>
    <scope>NUCLEOTIDE SEQUENCE</scope>
    <source>
        <strain evidence="1">Ctf5T2</strain>
    </source>
</reference>
<sequence length="110" mass="13259">MWCINLNRHCVVLDVNYQPTIKKLLKALQMNGRRYVVDTRQSWSKYDKPCKVYIVSRMYTEEEYKLTFPEKYKKGKTFKQGQLYKKESEYSSTKQHEVLLFLVRTYKGGD</sequence>